<dbReference type="Gene3D" id="3.40.50.1100">
    <property type="match status" value="2"/>
</dbReference>
<evidence type="ECO:0000256" key="1">
    <source>
        <dbReference type="ARBA" id="ARBA00001933"/>
    </source>
</evidence>
<evidence type="ECO:0000256" key="3">
    <source>
        <dbReference type="ARBA" id="ARBA00022898"/>
    </source>
</evidence>
<dbReference type="InterPro" id="IPR036052">
    <property type="entry name" value="TrpB-like_PALP_sf"/>
</dbReference>
<dbReference type="Pfam" id="PF00291">
    <property type="entry name" value="PALP"/>
    <property type="match status" value="1"/>
</dbReference>
<keyword evidence="3" id="KW-0663">Pyridoxal phosphate</keyword>
<feature type="domain" description="Tryptophan synthase beta chain-like PALP" evidence="4">
    <location>
        <begin position="17"/>
        <end position="234"/>
    </location>
</feature>
<dbReference type="PANTHER" id="PTHR43780:SF2">
    <property type="entry name" value="1-AMINOCYCLOPROPANE-1-CARBOXYLATE DEAMINASE-RELATED"/>
    <property type="match status" value="1"/>
</dbReference>
<gene>
    <name evidence="5" type="ORF">PAUR_a0037</name>
</gene>
<evidence type="ECO:0000256" key="2">
    <source>
        <dbReference type="ARBA" id="ARBA00008639"/>
    </source>
</evidence>
<dbReference type="InterPro" id="IPR027278">
    <property type="entry name" value="ACCD_DCysDesulf"/>
</dbReference>
<protein>
    <submittedName>
        <fullName evidence="5">1-aminocyclopropane-1-carboxylate deaminase</fullName>
    </submittedName>
</protein>
<dbReference type="SUPFAM" id="SSF53686">
    <property type="entry name" value="Tryptophan synthase beta subunit-like PLP-dependent enzymes"/>
    <property type="match status" value="1"/>
</dbReference>
<dbReference type="EMBL" id="AQGV01000011">
    <property type="protein sequence ID" value="MBE0366790.1"/>
    <property type="molecule type" value="Genomic_DNA"/>
</dbReference>
<comment type="caution">
    <text evidence="5">The sequence shown here is derived from an EMBL/GenBank/DDBJ whole genome shotgun (WGS) entry which is preliminary data.</text>
</comment>
<organism evidence="5 6">
    <name type="scientific">Pseudoalteromonas aurantia 208</name>
    <dbReference type="NCBI Taxonomy" id="1314867"/>
    <lineage>
        <taxon>Bacteria</taxon>
        <taxon>Pseudomonadati</taxon>
        <taxon>Pseudomonadota</taxon>
        <taxon>Gammaproteobacteria</taxon>
        <taxon>Alteromonadales</taxon>
        <taxon>Pseudoalteromonadaceae</taxon>
        <taxon>Pseudoalteromonas</taxon>
    </lineage>
</organism>
<accession>A0ABR9E714</accession>
<keyword evidence="6" id="KW-1185">Reference proteome</keyword>
<dbReference type="PANTHER" id="PTHR43780">
    <property type="entry name" value="1-AMINOCYCLOPROPANE-1-CARBOXYLATE DEAMINASE-RELATED"/>
    <property type="match status" value="1"/>
</dbReference>
<evidence type="ECO:0000313" key="6">
    <source>
        <dbReference type="Proteomes" id="UP000615755"/>
    </source>
</evidence>
<comment type="similarity">
    <text evidence="2">Belongs to the ACC deaminase/D-cysteine desulfhydrase family.</text>
</comment>
<proteinExistence type="inferred from homology"/>
<dbReference type="Proteomes" id="UP000615755">
    <property type="component" value="Unassembled WGS sequence"/>
</dbReference>
<evidence type="ECO:0000259" key="4">
    <source>
        <dbReference type="Pfam" id="PF00291"/>
    </source>
</evidence>
<name>A0ABR9E714_9GAMM</name>
<sequence>MQKNNKNAFLTFSGPFSNHLYAAGMAARLYNIQGNIIVRGPNIDELNPTIKMARACKLHLYPVNRLTYRQRNEPAYQNELRNTFPHCHLIPEGGSNHAALEGVKELAGSLNNTDYIVCATGSGGTLAGLISGTPESTQLIGVAVLKNAEYLRQDIIRLSPNAAIQHNWQLLCDHHDGGYGKFSKTLWLFCKKMKHVYNLPLEPIYTGKAFYALWNLIEQGYFPAHSHITFVHTGGLQGLDGLRYRDMI</sequence>
<reference evidence="5 6" key="1">
    <citation type="submission" date="2015-03" db="EMBL/GenBank/DDBJ databases">
        <title>Genome sequence of Pseudoalteromonas aurantia.</title>
        <authorList>
            <person name="Xie B.-B."/>
            <person name="Rong J.-C."/>
            <person name="Qin Q.-L."/>
            <person name="Zhang Y.-Z."/>
        </authorList>
    </citation>
    <scope>NUCLEOTIDE SEQUENCE [LARGE SCALE GENOMIC DNA]</scope>
    <source>
        <strain evidence="5 6">208</strain>
    </source>
</reference>
<comment type="cofactor">
    <cofactor evidence="1">
        <name>pyridoxal 5'-phosphate</name>
        <dbReference type="ChEBI" id="CHEBI:597326"/>
    </cofactor>
</comment>
<dbReference type="InterPro" id="IPR001926">
    <property type="entry name" value="TrpB-like_PALP"/>
</dbReference>
<evidence type="ECO:0000313" key="5">
    <source>
        <dbReference type="EMBL" id="MBE0366790.1"/>
    </source>
</evidence>